<dbReference type="EMBL" id="MBTG01000023">
    <property type="protein sequence ID" value="OPH53514.1"/>
    <property type="molecule type" value="Genomic_DNA"/>
</dbReference>
<evidence type="ECO:0000313" key="1">
    <source>
        <dbReference type="EMBL" id="OPH53514.1"/>
    </source>
</evidence>
<dbReference type="Proteomes" id="UP000190626">
    <property type="component" value="Unassembled WGS sequence"/>
</dbReference>
<accession>A0A1V4HFI0</accession>
<name>A0A1V4HFI0_9BACL</name>
<evidence type="ECO:0000313" key="2">
    <source>
        <dbReference type="Proteomes" id="UP000190626"/>
    </source>
</evidence>
<keyword evidence="2" id="KW-1185">Reference proteome</keyword>
<comment type="caution">
    <text evidence="1">The sequence shown here is derived from an EMBL/GenBank/DDBJ whole genome shotgun (WGS) entry which is preliminary data.</text>
</comment>
<reference evidence="2" key="1">
    <citation type="submission" date="2016-07" db="EMBL/GenBank/DDBJ databases">
        <authorList>
            <person name="Florea S."/>
            <person name="Webb J.S."/>
            <person name="Jaromczyk J."/>
            <person name="Schardl C.L."/>
        </authorList>
    </citation>
    <scope>NUCLEOTIDE SEQUENCE [LARGE SCALE GENOMIC DNA]</scope>
    <source>
        <strain evidence="2">CY1</strain>
    </source>
</reference>
<sequence length="69" mass="7748">MDDLLQELSGVKGGITKWRLVNWENAQRYVSKCNSRGLTFASFDVVVSSLFLANKIFVICGMVHRVIGE</sequence>
<dbReference type="AlphaFoldDB" id="A0A1V4HFI0"/>
<proteinExistence type="predicted"/>
<protein>
    <submittedName>
        <fullName evidence="1">Uncharacterized protein</fullName>
    </submittedName>
</protein>
<organism evidence="1 2">
    <name type="scientific">Paenibacillus ferrarius</name>
    <dbReference type="NCBI Taxonomy" id="1469647"/>
    <lineage>
        <taxon>Bacteria</taxon>
        <taxon>Bacillati</taxon>
        <taxon>Bacillota</taxon>
        <taxon>Bacilli</taxon>
        <taxon>Bacillales</taxon>
        <taxon>Paenibacillaceae</taxon>
        <taxon>Paenibacillus</taxon>
    </lineage>
</organism>
<gene>
    <name evidence="1" type="ORF">BC351_06525</name>
</gene>